<feature type="transmembrane region" description="Helical" evidence="6">
    <location>
        <begin position="449"/>
        <end position="467"/>
    </location>
</feature>
<evidence type="ECO:0000256" key="1">
    <source>
        <dbReference type="ARBA" id="ARBA00004651"/>
    </source>
</evidence>
<comment type="caution">
    <text evidence="7">The sequence shown here is derived from an EMBL/GenBank/DDBJ whole genome shotgun (WGS) entry which is preliminary data.</text>
</comment>
<feature type="transmembrane region" description="Helical" evidence="6">
    <location>
        <begin position="285"/>
        <end position="305"/>
    </location>
</feature>
<accession>E2ZC88</accession>
<feature type="transmembrane region" description="Helical" evidence="6">
    <location>
        <begin position="45"/>
        <end position="67"/>
    </location>
</feature>
<dbReference type="PANTHER" id="PTHR30250">
    <property type="entry name" value="PST FAMILY PREDICTED COLANIC ACID TRANSPORTER"/>
    <property type="match status" value="1"/>
</dbReference>
<dbReference type="EMBL" id="AECS01000037">
    <property type="protein sequence ID" value="EFQ04075.1"/>
    <property type="molecule type" value="Genomic_DNA"/>
</dbReference>
<feature type="transmembrane region" description="Helical" evidence="6">
    <location>
        <begin position="88"/>
        <end position="109"/>
    </location>
</feature>
<evidence type="ECO:0000256" key="6">
    <source>
        <dbReference type="SAM" id="Phobius"/>
    </source>
</evidence>
<dbReference type="InterPro" id="IPR002797">
    <property type="entry name" value="Polysacc_synth"/>
</dbReference>
<dbReference type="Proteomes" id="UP000003195">
    <property type="component" value="Unassembled WGS sequence"/>
</dbReference>
<dbReference type="OrthoDB" id="9775950at2"/>
<feature type="transmembrane region" description="Helical" evidence="6">
    <location>
        <begin position="121"/>
        <end position="140"/>
    </location>
</feature>
<keyword evidence="8" id="KW-1185">Reference proteome</keyword>
<keyword evidence="2" id="KW-1003">Cell membrane</keyword>
<evidence type="ECO:0000313" key="8">
    <source>
        <dbReference type="Proteomes" id="UP000003195"/>
    </source>
</evidence>
<protein>
    <submittedName>
        <fullName evidence="7">Putative stage V sporulation protein B</fullName>
    </submittedName>
</protein>
<feature type="transmembrane region" description="Helical" evidence="6">
    <location>
        <begin position="186"/>
        <end position="207"/>
    </location>
</feature>
<feature type="transmembrane region" description="Helical" evidence="6">
    <location>
        <begin position="416"/>
        <end position="437"/>
    </location>
</feature>
<keyword evidence="3 6" id="KW-0812">Transmembrane</keyword>
<dbReference type="eggNOG" id="COG2244">
    <property type="taxonomic scope" value="Bacteria"/>
</dbReference>
<dbReference type="InterPro" id="IPR050833">
    <property type="entry name" value="Poly_Biosynth_Transport"/>
</dbReference>
<proteinExistence type="predicted"/>
<feature type="transmembrane region" description="Helical" evidence="6">
    <location>
        <begin position="389"/>
        <end position="410"/>
    </location>
</feature>
<dbReference type="Pfam" id="PF01943">
    <property type="entry name" value="Polysacc_synt"/>
    <property type="match status" value="1"/>
</dbReference>
<feature type="transmembrane region" description="Helical" evidence="6">
    <location>
        <begin position="479"/>
        <end position="498"/>
    </location>
</feature>
<name>E2ZC88_9FIRM</name>
<dbReference type="RefSeq" id="WP_006942402.1">
    <property type="nucleotide sequence ID" value="NZ_GL538208.1"/>
</dbReference>
<evidence type="ECO:0000256" key="4">
    <source>
        <dbReference type="ARBA" id="ARBA00022989"/>
    </source>
</evidence>
<feature type="transmembrane region" description="Helical" evidence="6">
    <location>
        <begin position="362"/>
        <end position="382"/>
    </location>
</feature>
<sequence>MANKFVSGTLILTLSGFVVKAIGSVNWIILSRILGGEGIGIYQMAFPIYLLALEISSAGIPIAISIITAEKAARKDYGNAKRVFRVSLTLLMSAAVALSIIVYFASSLLIEYHLIRDSRAYYSLIALVPAIFFTTVIAGYRGYLQGWQQMTPTALSQIVEQLVRVATMLAFAYLLLPYGLDYAAGGASLGAAMGGISAWLVLLYFYYKLKRSLPETSPDEEKESVVSILKRLIVLAVPISMASIMLPVVSNLDLMIVPYRLEVAGFATHKATELYGYLTGMSVPLINLATILTAAMAMSLVPAISHSFTLGDKEEIYNRTAGAARIALLVTIPFSVMLYVLAEPVVTFIYNAPAAKDATQAIAVAICFLGMHQITTAILQGLKKPKIPVINMFLACIVKVLCNWFLVAVPSLGITGAAYATAADIGVAAALNLIFIYKYTGYILDFKVVFRNTIIAAVMGIFMYFLYDMSTAVTSSLFLQLLTTTVCGSALYIGLMVLTKGLTRTDAQSLPFFGKYFYN</sequence>
<dbReference type="InterPro" id="IPR024923">
    <property type="entry name" value="PG_synth_SpoVB"/>
</dbReference>
<dbReference type="STRING" id="706434.HMPREF9429_01260"/>
<feature type="transmembrane region" description="Helical" evidence="6">
    <location>
        <begin position="228"/>
        <end position="249"/>
    </location>
</feature>
<reference evidence="7 8" key="1">
    <citation type="submission" date="2010-08" db="EMBL/GenBank/DDBJ databases">
        <authorList>
            <person name="Weinstock G."/>
            <person name="Sodergren E."/>
            <person name="Clifton S."/>
            <person name="Fulton L."/>
            <person name="Fulton B."/>
            <person name="Courtney L."/>
            <person name="Fronick C."/>
            <person name="Harrison M."/>
            <person name="Strong C."/>
            <person name="Farmer C."/>
            <person name="Delahaunty K."/>
            <person name="Markovic C."/>
            <person name="Hall O."/>
            <person name="Minx P."/>
            <person name="Tomlinson C."/>
            <person name="Mitreva M."/>
            <person name="Hou S."/>
            <person name="Chen J."/>
            <person name="Wollam A."/>
            <person name="Pepin K.H."/>
            <person name="Johnson M."/>
            <person name="Bhonagiri V."/>
            <person name="Zhang X."/>
            <person name="Suruliraj S."/>
            <person name="Warren W."/>
            <person name="Chinwalla A."/>
            <person name="Mardis E.R."/>
            <person name="Wilson R.K."/>
        </authorList>
    </citation>
    <scope>NUCLEOTIDE SEQUENCE [LARGE SCALE GENOMIC DNA]</scope>
    <source>
        <strain evidence="7 8">F0359</strain>
    </source>
</reference>
<dbReference type="CDD" id="cd13124">
    <property type="entry name" value="MATE_SpoVB_like"/>
    <property type="match status" value="1"/>
</dbReference>
<dbReference type="AlphaFoldDB" id="E2ZC88"/>
<keyword evidence="4 6" id="KW-1133">Transmembrane helix</keyword>
<dbReference type="PIRSF" id="PIRSF038958">
    <property type="entry name" value="PG_synth_SpoVB"/>
    <property type="match status" value="1"/>
</dbReference>
<dbReference type="PANTHER" id="PTHR30250:SF21">
    <property type="entry name" value="LIPID II FLIPPASE MURJ"/>
    <property type="match status" value="1"/>
</dbReference>
<gene>
    <name evidence="7" type="ORF">HMPREF9429_01260</name>
</gene>
<feature type="transmembrane region" description="Helical" evidence="6">
    <location>
        <begin position="326"/>
        <end position="350"/>
    </location>
</feature>
<organism evidence="7 8">
    <name type="scientific">Megasphaera micronuciformis F0359</name>
    <dbReference type="NCBI Taxonomy" id="706434"/>
    <lineage>
        <taxon>Bacteria</taxon>
        <taxon>Bacillati</taxon>
        <taxon>Bacillota</taxon>
        <taxon>Negativicutes</taxon>
        <taxon>Veillonellales</taxon>
        <taxon>Veillonellaceae</taxon>
        <taxon>Megasphaera</taxon>
    </lineage>
</organism>
<evidence type="ECO:0000256" key="5">
    <source>
        <dbReference type="ARBA" id="ARBA00023136"/>
    </source>
</evidence>
<dbReference type="GO" id="GO:0005886">
    <property type="term" value="C:plasma membrane"/>
    <property type="evidence" value="ECO:0007669"/>
    <property type="project" value="UniProtKB-SubCell"/>
</dbReference>
<dbReference type="HOGENOM" id="CLU_022017_2_1_9"/>
<evidence type="ECO:0000313" key="7">
    <source>
        <dbReference type="EMBL" id="EFQ04075.1"/>
    </source>
</evidence>
<comment type="subcellular location">
    <subcellularLocation>
        <location evidence="1">Cell membrane</location>
        <topology evidence="1">Multi-pass membrane protein</topology>
    </subcellularLocation>
</comment>
<evidence type="ECO:0000256" key="2">
    <source>
        <dbReference type="ARBA" id="ARBA00022475"/>
    </source>
</evidence>
<evidence type="ECO:0000256" key="3">
    <source>
        <dbReference type="ARBA" id="ARBA00022692"/>
    </source>
</evidence>
<feature type="transmembrane region" description="Helical" evidence="6">
    <location>
        <begin position="161"/>
        <end position="180"/>
    </location>
</feature>
<keyword evidence="5 6" id="KW-0472">Membrane</keyword>